<dbReference type="InterPro" id="IPR027065">
    <property type="entry name" value="Lon_Prtase"/>
</dbReference>
<dbReference type="GO" id="GO:0006508">
    <property type="term" value="P:proteolysis"/>
    <property type="evidence" value="ECO:0007669"/>
    <property type="project" value="UniProtKB-KW"/>
</dbReference>
<comment type="similarity">
    <text evidence="2">Belongs to the peptidase S16 family.</text>
</comment>
<comment type="caution">
    <text evidence="5">The sequence shown here is derived from an EMBL/GenBank/DDBJ whole genome shotgun (WGS) entry which is preliminary data.</text>
</comment>
<evidence type="ECO:0000313" key="5">
    <source>
        <dbReference type="EMBL" id="GAW91306.1"/>
    </source>
</evidence>
<dbReference type="RefSeq" id="WP_088552870.1">
    <property type="nucleotide sequence ID" value="NZ_BDGJ01000011.1"/>
</dbReference>
<dbReference type="InterPro" id="IPR041699">
    <property type="entry name" value="AAA_32"/>
</dbReference>
<proteinExistence type="inferred from homology"/>
<dbReference type="InterPro" id="IPR014721">
    <property type="entry name" value="Ribsml_uS5_D2-typ_fold_subgr"/>
</dbReference>
<dbReference type="EC" id="3.4.21.53" evidence="2"/>
<sequence length="810" mass="90838">MGTWKEVPVEKLSAYCDPAQFKFQTTEEVTPLEGMVGQERAVRAMEFGLKMKKHGYNIFMTGLTGTGKTSYALSLIQQMAKKERVPEDWCYVHNFEKPDQPVAIDLPAGMGKVFAEDMDRLVEELQVQIPKAFGGEEYDKQKAAIIKEYQGQKANLLEELSKAAEERGFVLKSTSAGYVSIPLIDGKEISQEEYNNLDEETRADIDRRSEEIQLKMLETMRKIQAVEREAKEKIKELEQNTGLFAVGHLIDELKEKYGNYPKVLSYLEAVQKDILLNLDHFRAGEEEKDSFPWLRKISKETFLTRYKVNLLVDNSEQQGAPVVMETNPTYYNLMGSIEYENEWGAAVTDFTKIKAGALHRANGGYLILQAKDVLANLMAWEALKRVLKTKEIRVENLGSQIGLVAMATLKPEPIPIQVKVVLVGHPVLYHLLYSYDEDFRKFFKIKADFDTEMPRTEENLQKMAEFVSSLCRREGLKPFDRSGVAAVVEYSCRLAEHQEKLSTRFNEIAEIIFEADAWAGLQQAEVVSRQHVKRAIKEKIYRSNKYEEKLHEMLREGQLMVDATGAVVGQVNGLSVLDLGDYSFGKPTRITATTFLGKEGVINIERETEMSGNIHDKGVMILSGYLGAKYAQEIPLTLSASLCFEQSYQEIEGDSASSAELYALLSSLAELPVKQGIAVTGSVNQKGEIQPVGGVTAKIEGFFALCKIKGLTGEQGVIIPYQNIPNLVLSDEVIEAVRQGKFHIYPVRTVDEGIAILTGVPAGEKDENGNYPPGTVNYLVQQKLQHYADIMLKMAAEVEEPSPVKNSEPK</sequence>
<evidence type="ECO:0000256" key="1">
    <source>
        <dbReference type="ARBA" id="ARBA00022670"/>
    </source>
</evidence>
<feature type="coiled-coil region" evidence="3">
    <location>
        <begin position="209"/>
        <end position="240"/>
    </location>
</feature>
<dbReference type="Gene3D" id="3.30.230.10">
    <property type="match status" value="1"/>
</dbReference>
<dbReference type="EMBL" id="BDGJ01000011">
    <property type="protein sequence ID" value="GAW91306.1"/>
    <property type="molecule type" value="Genomic_DNA"/>
</dbReference>
<dbReference type="Gene3D" id="3.40.50.300">
    <property type="entry name" value="P-loop containing nucleotide triphosphate hydrolases"/>
    <property type="match status" value="2"/>
</dbReference>
<keyword evidence="3" id="KW-0175">Coiled coil</keyword>
<dbReference type="Gene3D" id="1.10.8.60">
    <property type="match status" value="1"/>
</dbReference>
<dbReference type="GO" id="GO:0004252">
    <property type="term" value="F:serine-type endopeptidase activity"/>
    <property type="evidence" value="ECO:0007669"/>
    <property type="project" value="UniProtKB-UniRule"/>
</dbReference>
<accession>A0A1Z5HP47</accession>
<dbReference type="OrthoDB" id="9758568at2"/>
<keyword evidence="2" id="KW-0378">Hydrolase</keyword>
<dbReference type="SUPFAM" id="SSF54211">
    <property type="entry name" value="Ribosomal protein S5 domain 2-like"/>
    <property type="match status" value="1"/>
</dbReference>
<gene>
    <name evidence="5" type="ORF">KKC1_04680</name>
</gene>
<dbReference type="Pfam" id="PF20436">
    <property type="entry name" value="LonB_AAA-LID"/>
    <property type="match status" value="1"/>
</dbReference>
<organism evidence="5 6">
    <name type="scientific">Calderihabitans maritimus</name>
    <dbReference type="NCBI Taxonomy" id="1246530"/>
    <lineage>
        <taxon>Bacteria</taxon>
        <taxon>Bacillati</taxon>
        <taxon>Bacillota</taxon>
        <taxon>Clostridia</taxon>
        <taxon>Neomoorellales</taxon>
        <taxon>Calderihabitantaceae</taxon>
        <taxon>Calderihabitans</taxon>
    </lineage>
</organism>
<dbReference type="InterPro" id="IPR020568">
    <property type="entry name" value="Ribosomal_Su5_D2-typ_SF"/>
</dbReference>
<dbReference type="PANTHER" id="PTHR10046">
    <property type="entry name" value="ATP DEPENDENT LON PROTEASE FAMILY MEMBER"/>
    <property type="match status" value="1"/>
</dbReference>
<keyword evidence="2" id="KW-0720">Serine protease</keyword>
<dbReference type="GO" id="GO:0005524">
    <property type="term" value="F:ATP binding"/>
    <property type="evidence" value="ECO:0007669"/>
    <property type="project" value="InterPro"/>
</dbReference>
<dbReference type="GO" id="GO:0004176">
    <property type="term" value="F:ATP-dependent peptidase activity"/>
    <property type="evidence" value="ECO:0007669"/>
    <property type="project" value="UniProtKB-UniRule"/>
</dbReference>
<feature type="domain" description="Lon proteolytic" evidence="4">
    <location>
        <begin position="565"/>
        <end position="760"/>
    </location>
</feature>
<keyword evidence="6" id="KW-1185">Reference proteome</keyword>
<evidence type="ECO:0000256" key="2">
    <source>
        <dbReference type="PROSITE-ProRule" id="PRU01122"/>
    </source>
</evidence>
<dbReference type="InterPro" id="IPR046844">
    <property type="entry name" value="Lon-like_helical"/>
</dbReference>
<dbReference type="InterPro" id="IPR027417">
    <property type="entry name" value="P-loop_NTPase"/>
</dbReference>
<dbReference type="InterPro" id="IPR008269">
    <property type="entry name" value="Lon_proteolytic"/>
</dbReference>
<dbReference type="Pfam" id="PF13654">
    <property type="entry name" value="AAA_32"/>
    <property type="match status" value="1"/>
</dbReference>
<dbReference type="PRINTS" id="PR00830">
    <property type="entry name" value="ENDOLAPTASE"/>
</dbReference>
<dbReference type="Pfam" id="PF05362">
    <property type="entry name" value="Lon_C"/>
    <property type="match status" value="1"/>
</dbReference>
<feature type="active site" evidence="2">
    <location>
        <position position="655"/>
    </location>
</feature>
<feature type="active site" evidence="2">
    <location>
        <position position="698"/>
    </location>
</feature>
<reference evidence="6" key="1">
    <citation type="journal article" date="2017" name="Appl. Environ. Microbiol.">
        <title>Genomic analysis of Calderihabitans maritimus KKC1, a thermophilic hydrogenogenic carboxydotrophic bacterium isolated from marine sediment.</title>
        <authorList>
            <person name="Omae K."/>
            <person name="Yoneda Y."/>
            <person name="Fukuyama Y."/>
            <person name="Yoshida T."/>
            <person name="Sako Y."/>
        </authorList>
    </citation>
    <scope>NUCLEOTIDE SEQUENCE [LARGE SCALE GENOMIC DNA]</scope>
    <source>
        <strain evidence="6">KKC1</strain>
    </source>
</reference>
<dbReference type="AlphaFoldDB" id="A0A1Z5HP47"/>
<dbReference type="Proteomes" id="UP000197032">
    <property type="component" value="Unassembled WGS sequence"/>
</dbReference>
<dbReference type="SUPFAM" id="SSF52540">
    <property type="entry name" value="P-loop containing nucleoside triphosphate hydrolases"/>
    <property type="match status" value="1"/>
</dbReference>
<evidence type="ECO:0000256" key="3">
    <source>
        <dbReference type="SAM" id="Coils"/>
    </source>
</evidence>
<dbReference type="GO" id="GO:0030163">
    <property type="term" value="P:protein catabolic process"/>
    <property type="evidence" value="ECO:0007669"/>
    <property type="project" value="InterPro"/>
</dbReference>
<protein>
    <recommendedName>
        <fullName evidence="2">endopeptidase La</fullName>
        <ecNumber evidence="2">3.4.21.53</ecNumber>
    </recommendedName>
</protein>
<keyword evidence="1 2" id="KW-0645">Protease</keyword>
<evidence type="ECO:0000259" key="4">
    <source>
        <dbReference type="PROSITE" id="PS51786"/>
    </source>
</evidence>
<name>A0A1Z5HP47_9FIRM</name>
<evidence type="ECO:0000313" key="6">
    <source>
        <dbReference type="Proteomes" id="UP000197032"/>
    </source>
</evidence>
<dbReference type="Pfam" id="PF20437">
    <property type="entry name" value="LonC_helical"/>
    <property type="match status" value="1"/>
</dbReference>
<comment type="catalytic activity">
    <reaction evidence="2">
        <text>Hydrolysis of proteins in presence of ATP.</text>
        <dbReference type="EC" id="3.4.21.53"/>
    </reaction>
</comment>
<dbReference type="InterPro" id="IPR046843">
    <property type="entry name" value="LonB_AAA-LID"/>
</dbReference>
<dbReference type="PROSITE" id="PS51786">
    <property type="entry name" value="LON_PROTEOLYTIC"/>
    <property type="match status" value="1"/>
</dbReference>